<protein>
    <submittedName>
        <fullName evidence="2">Uncharacterized protein</fullName>
    </submittedName>
</protein>
<sequence length="238" mass="28230">MDYRRTPSPDASDHPSMSVLKTMERITTLCDYAHNAGNNLDGLPVLGTLDGHLDWFEDEDKTVTIRPNPDWNKKYTLSVLAVKLIAGNLRRNAEERWNNRLQCLACENLKLREELKFLRGQYTNLDKKHSQMLLQTWRITILRKVTEIVTLKMFIWVRMTQFELYGLPFEIMGSDIRWMGVGTLLRTNWDVRQKSLVDDWDQEDRTVRLKAVINVNSRRRDWRYDVILISDWWLCEGR</sequence>
<dbReference type="Proteomes" id="UP000297245">
    <property type="component" value="Unassembled WGS sequence"/>
</dbReference>
<evidence type="ECO:0000313" key="2">
    <source>
        <dbReference type="EMBL" id="THV04277.1"/>
    </source>
</evidence>
<accession>A0A4S8MMY0</accession>
<organism evidence="2 3">
    <name type="scientific">Dendrothele bispora (strain CBS 962.96)</name>
    <dbReference type="NCBI Taxonomy" id="1314807"/>
    <lineage>
        <taxon>Eukaryota</taxon>
        <taxon>Fungi</taxon>
        <taxon>Dikarya</taxon>
        <taxon>Basidiomycota</taxon>
        <taxon>Agaricomycotina</taxon>
        <taxon>Agaricomycetes</taxon>
        <taxon>Agaricomycetidae</taxon>
        <taxon>Agaricales</taxon>
        <taxon>Agaricales incertae sedis</taxon>
        <taxon>Dendrothele</taxon>
    </lineage>
</organism>
<evidence type="ECO:0000313" key="3">
    <source>
        <dbReference type="Proteomes" id="UP000297245"/>
    </source>
</evidence>
<dbReference type="EMBL" id="ML179058">
    <property type="protein sequence ID" value="THV04277.1"/>
    <property type="molecule type" value="Genomic_DNA"/>
</dbReference>
<reference evidence="2 3" key="1">
    <citation type="journal article" date="2019" name="Nat. Ecol. Evol.">
        <title>Megaphylogeny resolves global patterns of mushroom evolution.</title>
        <authorList>
            <person name="Varga T."/>
            <person name="Krizsan K."/>
            <person name="Foldi C."/>
            <person name="Dima B."/>
            <person name="Sanchez-Garcia M."/>
            <person name="Sanchez-Ramirez S."/>
            <person name="Szollosi G.J."/>
            <person name="Szarkandi J.G."/>
            <person name="Papp V."/>
            <person name="Albert L."/>
            <person name="Andreopoulos W."/>
            <person name="Angelini C."/>
            <person name="Antonin V."/>
            <person name="Barry K.W."/>
            <person name="Bougher N.L."/>
            <person name="Buchanan P."/>
            <person name="Buyck B."/>
            <person name="Bense V."/>
            <person name="Catcheside P."/>
            <person name="Chovatia M."/>
            <person name="Cooper J."/>
            <person name="Damon W."/>
            <person name="Desjardin D."/>
            <person name="Finy P."/>
            <person name="Geml J."/>
            <person name="Haridas S."/>
            <person name="Hughes K."/>
            <person name="Justo A."/>
            <person name="Karasinski D."/>
            <person name="Kautmanova I."/>
            <person name="Kiss B."/>
            <person name="Kocsube S."/>
            <person name="Kotiranta H."/>
            <person name="LaButti K.M."/>
            <person name="Lechner B.E."/>
            <person name="Liimatainen K."/>
            <person name="Lipzen A."/>
            <person name="Lukacs Z."/>
            <person name="Mihaltcheva S."/>
            <person name="Morgado L.N."/>
            <person name="Niskanen T."/>
            <person name="Noordeloos M.E."/>
            <person name="Ohm R.A."/>
            <person name="Ortiz-Santana B."/>
            <person name="Ovrebo C."/>
            <person name="Racz N."/>
            <person name="Riley R."/>
            <person name="Savchenko A."/>
            <person name="Shiryaev A."/>
            <person name="Soop K."/>
            <person name="Spirin V."/>
            <person name="Szebenyi C."/>
            <person name="Tomsovsky M."/>
            <person name="Tulloss R.E."/>
            <person name="Uehling J."/>
            <person name="Grigoriev I.V."/>
            <person name="Vagvolgyi C."/>
            <person name="Papp T."/>
            <person name="Martin F.M."/>
            <person name="Miettinen O."/>
            <person name="Hibbett D.S."/>
            <person name="Nagy L.G."/>
        </authorList>
    </citation>
    <scope>NUCLEOTIDE SEQUENCE [LARGE SCALE GENOMIC DNA]</scope>
    <source>
        <strain evidence="2 3">CBS 962.96</strain>
    </source>
</reference>
<proteinExistence type="predicted"/>
<keyword evidence="1" id="KW-0175">Coiled coil</keyword>
<keyword evidence="3" id="KW-1185">Reference proteome</keyword>
<evidence type="ECO:0000256" key="1">
    <source>
        <dbReference type="SAM" id="Coils"/>
    </source>
</evidence>
<feature type="coiled-coil region" evidence="1">
    <location>
        <begin position="94"/>
        <end position="128"/>
    </location>
</feature>
<name>A0A4S8MMY0_DENBC</name>
<gene>
    <name evidence="2" type="ORF">K435DRAFT_791150</name>
</gene>
<dbReference type="AlphaFoldDB" id="A0A4S8MMY0"/>